<dbReference type="PIR" id="E86117">
    <property type="entry name" value="E86117"/>
</dbReference>
<accession>Q8X4G2</accession>
<dbReference type="Proteomes" id="UP000002519">
    <property type="component" value="Chromosome"/>
</dbReference>
<organism evidence="1 2">
    <name type="scientific">Escherichia coli O157:H7</name>
    <dbReference type="NCBI Taxonomy" id="83334"/>
    <lineage>
        <taxon>Bacteria</taxon>
        <taxon>Pseudomonadati</taxon>
        <taxon>Pseudomonadota</taxon>
        <taxon>Gammaproteobacteria</taxon>
        <taxon>Enterobacterales</taxon>
        <taxon>Enterobacteriaceae</taxon>
        <taxon>Escherichia</taxon>
    </lineage>
</organism>
<protein>
    <submittedName>
        <fullName evidence="1">Uncharacterized protein</fullName>
    </submittedName>
</protein>
<evidence type="ECO:0000313" key="2">
    <source>
        <dbReference type="Proteomes" id="UP000002519"/>
    </source>
</evidence>
<name>Q8X4G2_ECO57</name>
<reference evidence="1 2" key="1">
    <citation type="journal article" date="2001" name="Nature">
        <title>Genome sequence of enterohaemorrhagic Escherichia coli O157:H7.</title>
        <authorList>
            <person name="Perna N.T."/>
            <person name="Plunkett G.III."/>
            <person name="Burland V."/>
            <person name="Mau B."/>
            <person name="Glasner J.D."/>
            <person name="Rose D.J."/>
            <person name="Mayhew G.F."/>
            <person name="Evans P.S."/>
            <person name="Gregor J."/>
            <person name="Kirkpatrick H.A."/>
            <person name="Posfai G."/>
            <person name="Hackett J."/>
            <person name="Klink S."/>
            <person name="Boutin A."/>
            <person name="Shao Y."/>
            <person name="Miller L."/>
            <person name="Grotbeck E.J."/>
            <person name="Davis N.W."/>
            <person name="Lim A."/>
            <person name="Dimalanta E."/>
            <person name="Potamousis K."/>
            <person name="Apodaca J."/>
            <person name="Anantharaman T.S."/>
            <person name="Lin J."/>
            <person name="Yen G."/>
            <person name="Schwartz D.C."/>
            <person name="Welch R.A."/>
            <person name="Blattner F.R."/>
        </authorList>
    </citation>
    <scope>NUCLEOTIDE SEQUENCE [LARGE SCALE GENOMIC DNA]</scope>
    <source>
        <strain evidence="2">O157:H7 / EDL933 / ATCC 700927 / EHEC</strain>
    </source>
</reference>
<dbReference type="EMBL" id="AE005174">
    <property type="protein sequence ID" value="AAG59401.1"/>
    <property type="molecule type" value="Genomic_DNA"/>
</dbReference>
<proteinExistence type="predicted"/>
<gene>
    <name evidence="1" type="ordered locus">Z5814</name>
</gene>
<sequence>MENRAVYPRPEGRGFTAHRINQAKRMLVDQIISPKRSNINIHLQWVDIWLKNIVFLPFIQ</sequence>
<evidence type="ECO:0000313" key="1">
    <source>
        <dbReference type="EMBL" id="AAG59401.1"/>
    </source>
</evidence>
<dbReference type="KEGG" id="ece:Z5814"/>
<dbReference type="AlphaFoldDB" id="Q8X4G2"/>